<dbReference type="RefSeq" id="WP_284914149.1">
    <property type="nucleotide sequence ID" value="NZ_CP126980.1"/>
</dbReference>
<evidence type="ECO:0000259" key="2">
    <source>
        <dbReference type="Pfam" id="PF08940"/>
    </source>
</evidence>
<protein>
    <submittedName>
        <fullName evidence="3">DUF1918 domain-containing protein</fullName>
    </submittedName>
</protein>
<sequence>MRARTGDRIVIEPAGLNGRRRVGIVTGVGHADGHPPFRVHWLDNGHTTLLFPGAGAHIEPRGGGDDDHANGRDPRPVDR</sequence>
<dbReference type="EMBL" id="CP126980">
    <property type="protein sequence ID" value="WIM92942.1"/>
    <property type="molecule type" value="Genomic_DNA"/>
</dbReference>
<accession>A0ABY8W6H4</accession>
<reference evidence="3 4" key="1">
    <citation type="submission" date="2023-06" db="EMBL/GenBank/DDBJ databases">
        <authorList>
            <person name="Yushchuk O."/>
            <person name="Binda E."/>
            <person name="Ruckert-Reed C."/>
            <person name="Fedorenko V."/>
            <person name="Kalinowski J."/>
            <person name="Marinelli F."/>
        </authorList>
    </citation>
    <scope>NUCLEOTIDE SEQUENCE [LARGE SCALE GENOMIC DNA]</scope>
    <source>
        <strain evidence="3 4">NRRL 3884</strain>
    </source>
</reference>
<dbReference type="InterPro" id="IPR015035">
    <property type="entry name" value="DUF1918"/>
</dbReference>
<evidence type="ECO:0000313" key="3">
    <source>
        <dbReference type="EMBL" id="WIM92942.1"/>
    </source>
</evidence>
<feature type="compositionally biased region" description="Basic and acidic residues" evidence="1">
    <location>
        <begin position="58"/>
        <end position="79"/>
    </location>
</feature>
<dbReference type="Gene3D" id="2.30.30.440">
    <property type="entry name" value="Domain of unknown function DUF1918"/>
    <property type="match status" value="1"/>
</dbReference>
<organism evidence="3 4">
    <name type="scientific">Actinoplanes oblitus</name>
    <dbReference type="NCBI Taxonomy" id="3040509"/>
    <lineage>
        <taxon>Bacteria</taxon>
        <taxon>Bacillati</taxon>
        <taxon>Actinomycetota</taxon>
        <taxon>Actinomycetes</taxon>
        <taxon>Micromonosporales</taxon>
        <taxon>Micromonosporaceae</taxon>
        <taxon>Actinoplanes</taxon>
    </lineage>
</organism>
<dbReference type="Pfam" id="PF08940">
    <property type="entry name" value="DUF1918"/>
    <property type="match status" value="1"/>
</dbReference>
<evidence type="ECO:0000313" key="4">
    <source>
        <dbReference type="Proteomes" id="UP001240150"/>
    </source>
</evidence>
<dbReference type="SUPFAM" id="SSF50118">
    <property type="entry name" value="Cell growth inhibitor/plasmid maintenance toxic component"/>
    <property type="match status" value="1"/>
</dbReference>
<evidence type="ECO:0000256" key="1">
    <source>
        <dbReference type="SAM" id="MobiDB-lite"/>
    </source>
</evidence>
<feature type="domain" description="DUF1918" evidence="2">
    <location>
        <begin position="1"/>
        <end position="58"/>
    </location>
</feature>
<feature type="region of interest" description="Disordered" evidence="1">
    <location>
        <begin position="54"/>
        <end position="79"/>
    </location>
</feature>
<proteinExistence type="predicted"/>
<keyword evidence="4" id="KW-1185">Reference proteome</keyword>
<gene>
    <name evidence="3" type="ORF">ACTOB_004902</name>
</gene>
<name>A0ABY8W6H4_9ACTN</name>
<dbReference type="Proteomes" id="UP001240150">
    <property type="component" value="Chromosome"/>
</dbReference>